<dbReference type="Proteomes" id="UP000282263">
    <property type="component" value="Unassembled WGS sequence"/>
</dbReference>
<dbReference type="PROSITE" id="PS51755">
    <property type="entry name" value="OMPR_PHOB"/>
    <property type="match status" value="1"/>
</dbReference>
<keyword evidence="3" id="KW-1133">Transmembrane helix</keyword>
<dbReference type="GO" id="GO:0003677">
    <property type="term" value="F:DNA binding"/>
    <property type="evidence" value="ECO:0007669"/>
    <property type="project" value="UniProtKB-UniRule"/>
</dbReference>
<feature type="transmembrane region" description="Helical" evidence="3">
    <location>
        <begin position="131"/>
        <end position="152"/>
    </location>
</feature>
<proteinExistence type="predicted"/>
<dbReference type="InterPro" id="IPR036388">
    <property type="entry name" value="WH-like_DNA-bd_sf"/>
</dbReference>
<organism evidence="5 6">
    <name type="scientific">Enterobacter mori</name>
    <dbReference type="NCBI Taxonomy" id="539813"/>
    <lineage>
        <taxon>Bacteria</taxon>
        <taxon>Pseudomonadati</taxon>
        <taxon>Pseudomonadota</taxon>
        <taxon>Gammaproteobacteria</taxon>
        <taxon>Enterobacterales</taxon>
        <taxon>Enterobacteriaceae</taxon>
        <taxon>Enterobacter</taxon>
    </lineage>
</organism>
<evidence type="ECO:0000259" key="4">
    <source>
        <dbReference type="PROSITE" id="PS51755"/>
    </source>
</evidence>
<feature type="DNA-binding region" description="OmpR/PhoB-type" evidence="2">
    <location>
        <begin position="1"/>
        <end position="105"/>
    </location>
</feature>
<dbReference type="EMBL" id="RXPP01000007">
    <property type="protein sequence ID" value="RTQ25192.1"/>
    <property type="molecule type" value="Genomic_DNA"/>
</dbReference>
<keyword evidence="3" id="KW-0472">Membrane</keyword>
<reference evidence="5 6" key="1">
    <citation type="submission" date="2018-12" db="EMBL/GenBank/DDBJ databases">
        <title>The Batch Genome Submission of Enterobacter spp. strains.</title>
        <authorList>
            <person name="Wei L."/>
            <person name="Wu W."/>
            <person name="Lin J."/>
            <person name="Zhang X."/>
            <person name="Feng Y."/>
            <person name="Zong Z."/>
        </authorList>
    </citation>
    <scope>NUCLEOTIDE SEQUENCE [LARGE SCALE GENOMIC DNA]</scope>
    <source>
        <strain evidence="5 6">SCEM020047</strain>
    </source>
</reference>
<evidence type="ECO:0000256" key="1">
    <source>
        <dbReference type="ARBA" id="ARBA00023125"/>
    </source>
</evidence>
<dbReference type="RefSeq" id="WP_126816028.1">
    <property type="nucleotide sequence ID" value="NZ_JAJHUL010000003.1"/>
</dbReference>
<dbReference type="SMART" id="SM00862">
    <property type="entry name" value="Trans_reg_C"/>
    <property type="match status" value="1"/>
</dbReference>
<keyword evidence="3" id="KW-0812">Transmembrane</keyword>
<dbReference type="AlphaFoldDB" id="A0A9Q7K4I8"/>
<keyword evidence="1 2" id="KW-0238">DNA-binding</keyword>
<evidence type="ECO:0000313" key="5">
    <source>
        <dbReference type="EMBL" id="RTQ25192.1"/>
    </source>
</evidence>
<evidence type="ECO:0000313" key="6">
    <source>
        <dbReference type="Proteomes" id="UP000282263"/>
    </source>
</evidence>
<accession>A0A9Q7K4I8</accession>
<evidence type="ECO:0000256" key="3">
    <source>
        <dbReference type="SAM" id="Phobius"/>
    </source>
</evidence>
<dbReference type="InterPro" id="IPR001867">
    <property type="entry name" value="OmpR/PhoB-type_DNA-bd"/>
</dbReference>
<dbReference type="Gene3D" id="1.10.10.10">
    <property type="entry name" value="Winged helix-like DNA-binding domain superfamily/Winged helix DNA-binding domain"/>
    <property type="match status" value="1"/>
</dbReference>
<dbReference type="GO" id="GO:0006355">
    <property type="term" value="P:regulation of DNA-templated transcription"/>
    <property type="evidence" value="ECO:0007669"/>
    <property type="project" value="InterPro"/>
</dbReference>
<comment type="caution">
    <text evidence="5">The sequence shown here is derived from an EMBL/GenBank/DDBJ whole genome shotgun (WGS) entry which is preliminary data.</text>
</comment>
<evidence type="ECO:0000256" key="2">
    <source>
        <dbReference type="PROSITE-ProRule" id="PRU01091"/>
    </source>
</evidence>
<dbReference type="Pfam" id="PF00486">
    <property type="entry name" value="Trans_reg_C"/>
    <property type="match status" value="1"/>
</dbReference>
<gene>
    <name evidence="5" type="ORF">EKN29_08885</name>
</gene>
<sequence length="247" mass="27717">MKYLLADTLVYNDEDGSVSLVATPDVEPQVMTATANSIMKMLVLHHGNVIEREAFLHDVWDERGLQGSNNSLNQYISILRKLLASLVPEMLFIVTVPKVGFMLSADITVHSQAEKSDCPVSASRPHHFQPQWLLCSGLTLVVLALCIWIVAIKQNQQHAEMHLLTHFGECPVYTFSPLADVFRNKAIALAQAIQRDGNLPCLKNSLFYLHIQNTLFYGHEGRMVLSQCSLSKENTASACRTLYAYEW</sequence>
<name>A0A9Q7K4I8_9ENTR</name>
<dbReference type="InterPro" id="IPR016032">
    <property type="entry name" value="Sig_transdc_resp-reg_C-effctor"/>
</dbReference>
<dbReference type="GO" id="GO:0000160">
    <property type="term" value="P:phosphorelay signal transduction system"/>
    <property type="evidence" value="ECO:0007669"/>
    <property type="project" value="InterPro"/>
</dbReference>
<dbReference type="SUPFAM" id="SSF46894">
    <property type="entry name" value="C-terminal effector domain of the bipartite response regulators"/>
    <property type="match status" value="1"/>
</dbReference>
<feature type="domain" description="OmpR/PhoB-type" evidence="4">
    <location>
        <begin position="1"/>
        <end position="105"/>
    </location>
</feature>
<protein>
    <submittedName>
        <fullName evidence="5">Winged helix family transcriptional regulator</fullName>
    </submittedName>
</protein>